<proteinExistence type="predicted"/>
<name>S7X0B2_9BACT</name>
<reference evidence="1 2" key="1">
    <citation type="journal article" date="2013" name="Genome Announc.">
        <title>Draft Genome Sequence of Cyclobacterium qasimii Strain M12-11BT, Isolated from Arctic Marine Sediment.</title>
        <authorList>
            <person name="Shivaji S."/>
            <person name="Ara S."/>
            <person name="Singh A."/>
            <person name="Kumar Pinnaka A."/>
        </authorList>
    </citation>
    <scope>NUCLEOTIDE SEQUENCE [LARGE SCALE GENOMIC DNA]</scope>
    <source>
        <strain evidence="1 2">M12-11B</strain>
    </source>
</reference>
<dbReference type="STRING" id="641524.ADICYQ_1378"/>
<evidence type="ECO:0000313" key="1">
    <source>
        <dbReference type="EMBL" id="EPR69593.1"/>
    </source>
</evidence>
<dbReference type="AlphaFoldDB" id="S7X0B2"/>
<comment type="caution">
    <text evidence="1">The sequence shown here is derived from an EMBL/GenBank/DDBJ whole genome shotgun (WGS) entry which is preliminary data.</text>
</comment>
<sequence>MFFWVLRATSKQKHCNGNGEDASFHFVLLVWLDGADF</sequence>
<protein>
    <submittedName>
        <fullName evidence="1">Uncharacterized protein</fullName>
    </submittedName>
</protein>
<evidence type="ECO:0000313" key="2">
    <source>
        <dbReference type="Proteomes" id="UP000014974"/>
    </source>
</evidence>
<dbReference type="EMBL" id="ATNM01000064">
    <property type="protein sequence ID" value="EPR69593.1"/>
    <property type="molecule type" value="Genomic_DNA"/>
</dbReference>
<organism evidence="1 2">
    <name type="scientific">Cyclobacterium qasimii M12-11B</name>
    <dbReference type="NCBI Taxonomy" id="641524"/>
    <lineage>
        <taxon>Bacteria</taxon>
        <taxon>Pseudomonadati</taxon>
        <taxon>Bacteroidota</taxon>
        <taxon>Cytophagia</taxon>
        <taxon>Cytophagales</taxon>
        <taxon>Cyclobacteriaceae</taxon>
        <taxon>Cyclobacterium</taxon>
    </lineage>
</organism>
<dbReference type="Proteomes" id="UP000014974">
    <property type="component" value="Unassembled WGS sequence"/>
</dbReference>
<gene>
    <name evidence="1" type="ORF">ADICYQ_1378</name>
</gene>
<accession>S7X0B2</accession>